<name>A0A443RC35_9ACAR</name>
<dbReference type="PROSITE" id="PS51642">
    <property type="entry name" value="HEMOPEXIN_2"/>
    <property type="match status" value="1"/>
</dbReference>
<dbReference type="SUPFAM" id="SSF50923">
    <property type="entry name" value="Hemopexin-like domain"/>
    <property type="match status" value="1"/>
</dbReference>
<dbReference type="AlphaFoldDB" id="A0A443RC35"/>
<comment type="caution">
    <text evidence="2">The sequence shown here is derived from an EMBL/GenBank/DDBJ whole genome shotgun (WGS) entry which is preliminary data.</text>
</comment>
<protein>
    <submittedName>
        <fullName evidence="2">Uncharacterized protein</fullName>
    </submittedName>
</protein>
<reference evidence="2 3" key="1">
    <citation type="journal article" date="2018" name="Gigascience">
        <title>Genomes of trombidid mites reveal novel predicted allergens and laterally-transferred genes associated with secondary metabolism.</title>
        <authorList>
            <person name="Dong X."/>
            <person name="Chaisiri K."/>
            <person name="Xia D."/>
            <person name="Armstrong S.D."/>
            <person name="Fang Y."/>
            <person name="Donnelly M.J."/>
            <person name="Kadowaki T."/>
            <person name="McGarry J.W."/>
            <person name="Darby A.C."/>
            <person name="Makepeace B.L."/>
        </authorList>
    </citation>
    <scope>NUCLEOTIDE SEQUENCE [LARGE SCALE GENOMIC DNA]</scope>
    <source>
        <strain evidence="2">UoL-WK</strain>
    </source>
</reference>
<organism evidence="2 3">
    <name type="scientific">Dinothrombium tinctorium</name>
    <dbReference type="NCBI Taxonomy" id="1965070"/>
    <lineage>
        <taxon>Eukaryota</taxon>
        <taxon>Metazoa</taxon>
        <taxon>Ecdysozoa</taxon>
        <taxon>Arthropoda</taxon>
        <taxon>Chelicerata</taxon>
        <taxon>Arachnida</taxon>
        <taxon>Acari</taxon>
        <taxon>Acariformes</taxon>
        <taxon>Trombidiformes</taxon>
        <taxon>Prostigmata</taxon>
        <taxon>Anystina</taxon>
        <taxon>Parasitengona</taxon>
        <taxon>Trombidioidea</taxon>
        <taxon>Trombidiidae</taxon>
        <taxon>Dinothrombium</taxon>
    </lineage>
</organism>
<proteinExistence type="predicted"/>
<evidence type="ECO:0000256" key="1">
    <source>
        <dbReference type="PROSITE-ProRule" id="PRU01011"/>
    </source>
</evidence>
<evidence type="ECO:0000313" key="2">
    <source>
        <dbReference type="EMBL" id="RWS12844.1"/>
    </source>
</evidence>
<dbReference type="Proteomes" id="UP000285301">
    <property type="component" value="Unassembled WGS sequence"/>
</dbReference>
<keyword evidence="3" id="KW-1185">Reference proteome</keyword>
<dbReference type="EMBL" id="NCKU01001188">
    <property type="protein sequence ID" value="RWS12844.1"/>
    <property type="molecule type" value="Genomic_DNA"/>
</dbReference>
<feature type="repeat" description="Hemopexin" evidence="1">
    <location>
        <begin position="7"/>
        <end position="59"/>
    </location>
</feature>
<accession>A0A443RC35</accession>
<dbReference type="Gene3D" id="2.110.10.10">
    <property type="entry name" value="Hemopexin-like domain"/>
    <property type="match status" value="1"/>
</dbReference>
<dbReference type="Pfam" id="PF00045">
    <property type="entry name" value="Hemopexin"/>
    <property type="match status" value="1"/>
</dbReference>
<sequence>MESYCDNPYIDAMMWSVRRNNYTENDIIYLFRGSHFWKYNLKTQKLWDERLIRQVWPDVRIPITAISGIDLEYTWGKSDCQKIIIVSRFKYWIYDCKEEYENNQTLRSTGIIMFEDSPASIETLVVDISVLKKRVRMEYTRRWYVYYSIVQPTADESSSVI</sequence>
<dbReference type="InterPro" id="IPR018487">
    <property type="entry name" value="Hemopexin-like_repeat"/>
</dbReference>
<dbReference type="InterPro" id="IPR036375">
    <property type="entry name" value="Hemopexin-like_dom_sf"/>
</dbReference>
<evidence type="ECO:0000313" key="3">
    <source>
        <dbReference type="Proteomes" id="UP000285301"/>
    </source>
</evidence>
<gene>
    <name evidence="2" type="ORF">B4U79_17411</name>
</gene>